<dbReference type="GO" id="GO:0008270">
    <property type="term" value="F:zinc ion binding"/>
    <property type="evidence" value="ECO:0007669"/>
    <property type="project" value="UniProtKB-KW"/>
</dbReference>
<dbReference type="InterPro" id="IPR054599">
    <property type="entry name" value="TFIIIA_Zfn-C2H2"/>
</dbReference>
<dbReference type="PANTHER" id="PTHR46179:SF28">
    <property type="entry name" value="SI:DKEY-208K4.2 PROTEIN"/>
    <property type="match status" value="1"/>
</dbReference>
<evidence type="ECO:0000313" key="13">
    <source>
        <dbReference type="EMBL" id="KAG5280115.1"/>
    </source>
</evidence>
<feature type="domain" description="C2H2-type" evidence="12">
    <location>
        <begin position="19"/>
        <end position="48"/>
    </location>
</feature>
<gene>
    <name evidence="13" type="ORF">AALO_G00085140</name>
</gene>
<feature type="domain" description="C2H2-type" evidence="12">
    <location>
        <begin position="255"/>
        <end position="284"/>
    </location>
</feature>
<name>A0AAV6H261_9TELE</name>
<protein>
    <recommendedName>
        <fullName evidence="10">Wilms tumor protein homolog</fullName>
    </recommendedName>
</protein>
<evidence type="ECO:0000256" key="8">
    <source>
        <dbReference type="ARBA" id="ARBA00022843"/>
    </source>
</evidence>
<keyword evidence="8" id="KW-0832">Ubl conjugation</keyword>
<dbReference type="InterPro" id="IPR051061">
    <property type="entry name" value="Zinc_finger_trans_reg"/>
</dbReference>
<evidence type="ECO:0000256" key="11">
    <source>
        <dbReference type="PROSITE-ProRule" id="PRU00042"/>
    </source>
</evidence>
<dbReference type="GO" id="GO:0005730">
    <property type="term" value="C:nucleolus"/>
    <property type="evidence" value="ECO:0007669"/>
    <property type="project" value="UniProtKB-SubCell"/>
</dbReference>
<evidence type="ECO:0000256" key="1">
    <source>
        <dbReference type="ARBA" id="ARBA00004604"/>
    </source>
</evidence>
<keyword evidence="6 11" id="KW-0863">Zinc-finger</keyword>
<feature type="domain" description="C2H2-type" evidence="12">
    <location>
        <begin position="111"/>
        <end position="135"/>
    </location>
</feature>
<feature type="domain" description="C2H2-type" evidence="12">
    <location>
        <begin position="195"/>
        <end position="222"/>
    </location>
</feature>
<proteinExistence type="predicted"/>
<keyword evidence="7" id="KW-0862">Zinc</keyword>
<organism evidence="13 14">
    <name type="scientific">Alosa alosa</name>
    <name type="common">allis shad</name>
    <dbReference type="NCBI Taxonomy" id="278164"/>
    <lineage>
        <taxon>Eukaryota</taxon>
        <taxon>Metazoa</taxon>
        <taxon>Chordata</taxon>
        <taxon>Craniata</taxon>
        <taxon>Vertebrata</taxon>
        <taxon>Euteleostomi</taxon>
        <taxon>Actinopterygii</taxon>
        <taxon>Neopterygii</taxon>
        <taxon>Teleostei</taxon>
        <taxon>Clupei</taxon>
        <taxon>Clupeiformes</taxon>
        <taxon>Clupeoidei</taxon>
        <taxon>Clupeidae</taxon>
        <taxon>Alosa</taxon>
    </lineage>
</organism>
<accession>A0AAV6H261</accession>
<feature type="domain" description="C2H2-type" evidence="12">
    <location>
        <begin position="49"/>
        <end position="78"/>
    </location>
</feature>
<evidence type="ECO:0000313" key="14">
    <source>
        <dbReference type="Proteomes" id="UP000823561"/>
    </source>
</evidence>
<comment type="caution">
    <text evidence="13">The sequence shown here is derived from an EMBL/GenBank/DDBJ whole genome shotgun (WGS) entry which is preliminary data.</text>
</comment>
<evidence type="ECO:0000256" key="9">
    <source>
        <dbReference type="ARBA" id="ARBA00022884"/>
    </source>
</evidence>
<evidence type="ECO:0000256" key="3">
    <source>
        <dbReference type="ARBA" id="ARBA00022499"/>
    </source>
</evidence>
<keyword evidence="14" id="KW-1185">Reference proteome</keyword>
<dbReference type="PANTHER" id="PTHR46179">
    <property type="entry name" value="ZINC FINGER PROTEIN"/>
    <property type="match status" value="1"/>
</dbReference>
<evidence type="ECO:0000256" key="4">
    <source>
        <dbReference type="ARBA" id="ARBA00022723"/>
    </source>
</evidence>
<dbReference type="AlphaFoldDB" id="A0AAV6H261"/>
<keyword evidence="5" id="KW-0677">Repeat</keyword>
<dbReference type="Gene3D" id="3.30.160.60">
    <property type="entry name" value="Classic Zinc Finger"/>
    <property type="match status" value="6"/>
</dbReference>
<evidence type="ECO:0000256" key="7">
    <source>
        <dbReference type="ARBA" id="ARBA00022833"/>
    </source>
</evidence>
<reference evidence="13" key="1">
    <citation type="submission" date="2020-10" db="EMBL/GenBank/DDBJ databases">
        <title>Chromosome-scale genome assembly of the Allis shad, Alosa alosa.</title>
        <authorList>
            <person name="Margot Z."/>
            <person name="Christophe K."/>
            <person name="Cabau C."/>
            <person name="Louis A."/>
            <person name="Berthelot C."/>
            <person name="Parey E."/>
            <person name="Roest Crollius H."/>
            <person name="Montfort J."/>
            <person name="Robinson-Rechavi M."/>
            <person name="Bucao C."/>
            <person name="Bouchez O."/>
            <person name="Gislard M."/>
            <person name="Lluch J."/>
            <person name="Milhes M."/>
            <person name="Lampietro C."/>
            <person name="Lopez Roques C."/>
            <person name="Donnadieu C."/>
            <person name="Braasch I."/>
            <person name="Desvignes T."/>
            <person name="Postlethwait J."/>
            <person name="Bobe J."/>
            <person name="Guiguen Y."/>
        </authorList>
    </citation>
    <scope>NUCLEOTIDE SEQUENCE</scope>
    <source>
        <strain evidence="13">M-15738</strain>
        <tissue evidence="13">Blood</tissue>
    </source>
</reference>
<feature type="domain" description="C2H2-type" evidence="12">
    <location>
        <begin position="140"/>
        <end position="166"/>
    </location>
</feature>
<evidence type="ECO:0000256" key="2">
    <source>
        <dbReference type="ARBA" id="ARBA00004642"/>
    </source>
</evidence>
<dbReference type="Pfam" id="PF00096">
    <property type="entry name" value="zf-C2H2"/>
    <property type="match status" value="2"/>
</dbReference>
<feature type="domain" description="C2H2-type" evidence="12">
    <location>
        <begin position="79"/>
        <end position="109"/>
    </location>
</feature>
<dbReference type="SMART" id="SM00355">
    <property type="entry name" value="ZnF_C2H2"/>
    <property type="match status" value="9"/>
</dbReference>
<sequence>MMNGVSENKVDPVPRMQLFNCMHADCGATFTRQWRLKEHETTHTGARPVQCKVAGCGRSFSRASHLKHHALQHGGVKKFKCGVTTCGKGFLFSDKLKRHLRCAHGQKDKYFKCNLAGCTMTFLKRRALKLHLNTHGMISFKCSKDGCLMKFSSHIARKAHERTHAGYTCPKSDCEVTQKTWGKMLKHMAGHQVVLPCPVCKKQFKKRDSLRRHKRTHALQKPVLLCPQQGCQAYFSTTFNLQHHIRKQHLQLLRHHCSFPDCDRAFAMRESLTRHLLHHDPDVARLKRRQRRSSKSWQKRLDGHGQHALVEEDLRGLFALRMRFCRRAKLEANLSGLFNERKVPHRIDPETNLRDLFSLKPPRSVEVSVEDKQG</sequence>
<dbReference type="PROSITE" id="PS50157">
    <property type="entry name" value="ZINC_FINGER_C2H2_2"/>
    <property type="match status" value="7"/>
</dbReference>
<dbReference type="GO" id="GO:0003723">
    <property type="term" value="F:RNA binding"/>
    <property type="evidence" value="ECO:0007669"/>
    <property type="project" value="UniProtKB-KW"/>
</dbReference>
<dbReference type="EMBL" id="JADWDJ010000006">
    <property type="protein sequence ID" value="KAG5280115.1"/>
    <property type="molecule type" value="Genomic_DNA"/>
</dbReference>
<dbReference type="Pfam" id="PF22110">
    <property type="entry name" value="TFIIIA_zf-C2H2"/>
    <property type="match status" value="1"/>
</dbReference>
<evidence type="ECO:0000256" key="10">
    <source>
        <dbReference type="ARBA" id="ARBA00069242"/>
    </source>
</evidence>
<dbReference type="SUPFAM" id="SSF57667">
    <property type="entry name" value="beta-beta-alpha zinc fingers"/>
    <property type="match status" value="4"/>
</dbReference>
<dbReference type="GO" id="GO:0005654">
    <property type="term" value="C:nucleoplasm"/>
    <property type="evidence" value="ECO:0007669"/>
    <property type="project" value="UniProtKB-SubCell"/>
</dbReference>
<evidence type="ECO:0000256" key="6">
    <source>
        <dbReference type="ARBA" id="ARBA00022771"/>
    </source>
</evidence>
<keyword evidence="3" id="KW-1017">Isopeptide bond</keyword>
<dbReference type="PROSITE" id="PS00028">
    <property type="entry name" value="ZINC_FINGER_C2H2_1"/>
    <property type="match status" value="7"/>
</dbReference>
<evidence type="ECO:0000259" key="12">
    <source>
        <dbReference type="PROSITE" id="PS50157"/>
    </source>
</evidence>
<dbReference type="InterPro" id="IPR036236">
    <property type="entry name" value="Znf_C2H2_sf"/>
</dbReference>
<evidence type="ECO:0000256" key="5">
    <source>
        <dbReference type="ARBA" id="ARBA00022737"/>
    </source>
</evidence>
<keyword evidence="4" id="KW-0479">Metal-binding</keyword>
<dbReference type="Proteomes" id="UP000823561">
    <property type="component" value="Chromosome 6"/>
</dbReference>
<keyword evidence="9" id="KW-0694">RNA-binding</keyword>
<dbReference type="FunFam" id="3.30.160.60:FF:000063">
    <property type="entry name" value="Wilms tumor 1-KTS isoform"/>
    <property type="match status" value="1"/>
</dbReference>
<dbReference type="InterPro" id="IPR013087">
    <property type="entry name" value="Znf_C2H2_type"/>
</dbReference>
<comment type="subcellular location">
    <subcellularLocation>
        <location evidence="1">Nucleus</location>
        <location evidence="1">Nucleolus</location>
    </subcellularLocation>
    <subcellularLocation>
        <location evidence="2">Nucleus</location>
        <location evidence="2">Nucleoplasm</location>
    </subcellularLocation>
</comment>